<dbReference type="RefSeq" id="WP_113645595.1">
    <property type="nucleotide sequence ID" value="NZ_QMHN01000001.1"/>
</dbReference>
<gene>
    <name evidence="1" type="ORF">DPV69_01790</name>
</gene>
<reference evidence="1 2" key="1">
    <citation type="submission" date="2018-06" db="EMBL/GenBank/DDBJ databases">
        <title>Pedobacter endophyticus sp. nov., an endophytic bacterium isolated from a leaf of Triticum aestivum.</title>
        <authorList>
            <person name="Zhang L."/>
        </authorList>
    </citation>
    <scope>NUCLEOTIDE SEQUENCE [LARGE SCALE GENOMIC DNA]</scope>
    <source>
        <strain evidence="1 2">CM134L-2</strain>
    </source>
</reference>
<evidence type="ECO:0000313" key="1">
    <source>
        <dbReference type="EMBL" id="RWU10100.1"/>
    </source>
</evidence>
<dbReference type="AlphaFoldDB" id="A0A3S3PI88"/>
<dbReference type="Proteomes" id="UP000284120">
    <property type="component" value="Unassembled WGS sequence"/>
</dbReference>
<sequence length="100" mass="11063">MARSKNILLAGISGHIGQGFVVKQYTNRTVVSIKPDMSNAGKSEAQMVAQSKFKMAQAYAKSILLNPSARLYFEQRLQPGQLVYHAVISAYMKGEIENDQ</sequence>
<evidence type="ECO:0000313" key="2">
    <source>
        <dbReference type="Proteomes" id="UP000284120"/>
    </source>
</evidence>
<accession>A0A3S3PI88</accession>
<dbReference type="EMBL" id="SAYW01000001">
    <property type="protein sequence ID" value="RWU10100.1"/>
    <property type="molecule type" value="Genomic_DNA"/>
</dbReference>
<organism evidence="1 2">
    <name type="scientific">Pedobacter chitinilyticus</name>
    <dbReference type="NCBI Taxonomy" id="2233776"/>
    <lineage>
        <taxon>Bacteria</taxon>
        <taxon>Pseudomonadati</taxon>
        <taxon>Bacteroidota</taxon>
        <taxon>Sphingobacteriia</taxon>
        <taxon>Sphingobacteriales</taxon>
        <taxon>Sphingobacteriaceae</taxon>
        <taxon>Pedobacter</taxon>
    </lineage>
</organism>
<proteinExistence type="predicted"/>
<dbReference type="OrthoDB" id="676604at2"/>
<keyword evidence="2" id="KW-1185">Reference proteome</keyword>
<protein>
    <submittedName>
        <fullName evidence="1">Uncharacterized protein</fullName>
    </submittedName>
</protein>
<name>A0A3S3PI88_9SPHI</name>
<comment type="caution">
    <text evidence="1">The sequence shown here is derived from an EMBL/GenBank/DDBJ whole genome shotgun (WGS) entry which is preliminary data.</text>
</comment>